<sequence length="238" mass="26136">MASLTFLLLIILLSSALQTSTGFGFSIMTVPFLLFIYDAHEAVVINTVLSCLLSLFMFYRIRTEMDTALLKRLLTGSFIGMPAGLLVYQYLPVETLKLGVGICILLFTVLLLLHFQVKPSPLKDRIVGGISGFLSTAIGIPGPPLLAYFSGMSIDKTALRSTTLAYYISIYTVSAIFQLSLSRPPASVWTSIGLSIPLVAAGILLGQWLFKHIQQQLFRRICLVILCFTGIQLLYSSL</sequence>
<evidence type="ECO:0000256" key="3">
    <source>
        <dbReference type="ARBA" id="ARBA00022448"/>
    </source>
</evidence>
<dbReference type="OrthoDB" id="7843147at2"/>
<evidence type="ECO:0000256" key="5">
    <source>
        <dbReference type="ARBA" id="ARBA00022692"/>
    </source>
</evidence>
<keyword evidence="4 8" id="KW-1003">Cell membrane</keyword>
<evidence type="ECO:0000313" key="9">
    <source>
        <dbReference type="EMBL" id="TVY09239.1"/>
    </source>
</evidence>
<evidence type="ECO:0000256" key="4">
    <source>
        <dbReference type="ARBA" id="ARBA00022475"/>
    </source>
</evidence>
<keyword evidence="7 8" id="KW-0472">Membrane</keyword>
<dbReference type="Proteomes" id="UP000317036">
    <property type="component" value="Unassembled WGS sequence"/>
</dbReference>
<name>A0A559KAW3_9BACL</name>
<feature type="transmembrane region" description="Helical" evidence="8">
    <location>
        <begin position="97"/>
        <end position="115"/>
    </location>
</feature>
<evidence type="ECO:0000256" key="8">
    <source>
        <dbReference type="RuleBase" id="RU363041"/>
    </source>
</evidence>
<evidence type="ECO:0000256" key="2">
    <source>
        <dbReference type="ARBA" id="ARBA00009142"/>
    </source>
</evidence>
<protein>
    <recommendedName>
        <fullName evidence="8">Probable membrane transporter protein</fullName>
    </recommendedName>
</protein>
<reference evidence="9 10" key="1">
    <citation type="submission" date="2019-07" db="EMBL/GenBank/DDBJ databases">
        <authorList>
            <person name="Kim J."/>
        </authorList>
    </citation>
    <scope>NUCLEOTIDE SEQUENCE [LARGE SCALE GENOMIC DNA]</scope>
    <source>
        <strain evidence="9 10">JC52</strain>
    </source>
</reference>
<comment type="similarity">
    <text evidence="2 8">Belongs to the 4-toluene sulfonate uptake permease (TSUP) (TC 2.A.102) family.</text>
</comment>
<dbReference type="PANTHER" id="PTHR30269:SF37">
    <property type="entry name" value="MEMBRANE TRANSPORTER PROTEIN"/>
    <property type="match status" value="1"/>
</dbReference>
<comment type="subcellular location">
    <subcellularLocation>
        <location evidence="1 8">Cell membrane</location>
        <topology evidence="1 8">Multi-pass membrane protein</topology>
    </subcellularLocation>
</comment>
<organism evidence="9 10">
    <name type="scientific">Paenibacillus cremeus</name>
    <dbReference type="NCBI Taxonomy" id="2163881"/>
    <lineage>
        <taxon>Bacteria</taxon>
        <taxon>Bacillati</taxon>
        <taxon>Bacillota</taxon>
        <taxon>Bacilli</taxon>
        <taxon>Bacillales</taxon>
        <taxon>Paenibacillaceae</taxon>
        <taxon>Paenibacillus</taxon>
    </lineage>
</organism>
<feature type="transmembrane region" description="Helical" evidence="8">
    <location>
        <begin position="73"/>
        <end position="91"/>
    </location>
</feature>
<dbReference type="GO" id="GO:0005886">
    <property type="term" value="C:plasma membrane"/>
    <property type="evidence" value="ECO:0007669"/>
    <property type="project" value="UniProtKB-SubCell"/>
</dbReference>
<feature type="transmembrane region" description="Helical" evidence="8">
    <location>
        <begin position="217"/>
        <end position="235"/>
    </location>
</feature>
<dbReference type="Pfam" id="PF01925">
    <property type="entry name" value="TauE"/>
    <property type="match status" value="1"/>
</dbReference>
<keyword evidence="5 8" id="KW-0812">Transmembrane</keyword>
<feature type="transmembrane region" description="Helical" evidence="8">
    <location>
        <begin position="187"/>
        <end position="210"/>
    </location>
</feature>
<feature type="transmembrane region" description="Helical" evidence="8">
    <location>
        <begin position="164"/>
        <end position="181"/>
    </location>
</feature>
<evidence type="ECO:0000313" key="10">
    <source>
        <dbReference type="Proteomes" id="UP000317036"/>
    </source>
</evidence>
<evidence type="ECO:0000256" key="6">
    <source>
        <dbReference type="ARBA" id="ARBA00022989"/>
    </source>
</evidence>
<proteinExistence type="inferred from homology"/>
<feature type="transmembrane region" description="Helical" evidence="8">
    <location>
        <begin position="42"/>
        <end position="61"/>
    </location>
</feature>
<dbReference type="PANTHER" id="PTHR30269">
    <property type="entry name" value="TRANSMEMBRANE PROTEIN YFCA"/>
    <property type="match status" value="1"/>
</dbReference>
<keyword evidence="10" id="KW-1185">Reference proteome</keyword>
<keyword evidence="6 8" id="KW-1133">Transmembrane helix</keyword>
<dbReference type="EMBL" id="VNJI01000016">
    <property type="protein sequence ID" value="TVY09239.1"/>
    <property type="molecule type" value="Genomic_DNA"/>
</dbReference>
<evidence type="ECO:0000256" key="1">
    <source>
        <dbReference type="ARBA" id="ARBA00004651"/>
    </source>
</evidence>
<dbReference type="RefSeq" id="WP_144848005.1">
    <property type="nucleotide sequence ID" value="NZ_VNJI01000016.1"/>
</dbReference>
<evidence type="ECO:0000256" key="7">
    <source>
        <dbReference type="ARBA" id="ARBA00023136"/>
    </source>
</evidence>
<dbReference type="InterPro" id="IPR002781">
    <property type="entry name" value="TM_pro_TauE-like"/>
</dbReference>
<comment type="caution">
    <text evidence="9">The sequence shown here is derived from an EMBL/GenBank/DDBJ whole genome shotgun (WGS) entry which is preliminary data.</text>
</comment>
<dbReference type="InterPro" id="IPR052017">
    <property type="entry name" value="TSUP"/>
</dbReference>
<gene>
    <name evidence="9" type="ORF">FPZ49_14975</name>
</gene>
<dbReference type="AlphaFoldDB" id="A0A559KAW3"/>
<accession>A0A559KAW3</accession>
<keyword evidence="3" id="KW-0813">Transport</keyword>